<dbReference type="RefSeq" id="WP_228772009.1">
    <property type="nucleotide sequence ID" value="NZ_FMZZ01000021.1"/>
</dbReference>
<proteinExistence type="predicted"/>
<organism evidence="3 4">
    <name type="scientific">Actinokineospora iranica</name>
    <dbReference type="NCBI Taxonomy" id="1271860"/>
    <lineage>
        <taxon>Bacteria</taxon>
        <taxon>Bacillati</taxon>
        <taxon>Actinomycetota</taxon>
        <taxon>Actinomycetes</taxon>
        <taxon>Pseudonocardiales</taxon>
        <taxon>Pseudonocardiaceae</taxon>
        <taxon>Actinokineospora</taxon>
    </lineage>
</organism>
<dbReference type="AlphaFoldDB" id="A0A1G6YIC3"/>
<sequence length="621" mass="67824">MDEFDEIVRAGMDLRPLRRQDGYLPIADHALIGDGHGCALVGRGGAISWLCVPRFDSAPLVCGLLDPERGGVISLLAQEVVEADQSYLTDTGVVVTTVRTATGVAAITDAFLLHPHARLEDETSPGRGELLRRVRVLSGRVSLRPWVELRGGARVSRSGGGWRLCPHGRDDVELHLSVDQHLAPGEVVELDAGLQVDVVLRWAPGSARQERRGRGGMLRDTAEVWRRWADLIHYDGPQRALVRRSALTLKLLDHLPNGAIVAAPTSSLPEEIGGERNWDYRFTWVRDAAFTVYALRRIGLPHEAGQFLSWVLDAVERDGVARVMYTIDGEQPPTEWIDTELAGYRRSTPVRWGNAAAEQTQNDVYGEILDCAYQWAGAGGELDPHLWKRLAALADTARAKAREPDHGIWEVRSPGRPFTYSVALCQVALDRAARIARKQDLPGDADGWAAEAAALRHLILTETWDDELGSLTEQLGGGGLDASLLTLPLRRVLPADHPRMIATTRAVADHLDAGDGLLYRYLPERSSDGLAGHEGAFLLCSFWLVDNLAAQGELDRALELYDSLCARAGNLGLLPEEIDPASGAFLGNYPQAFSHIGVISSGINLTRRLNSREHGPRGSTG</sequence>
<dbReference type="GO" id="GO:0004553">
    <property type="term" value="F:hydrolase activity, hydrolyzing O-glycosyl compounds"/>
    <property type="evidence" value="ECO:0007669"/>
    <property type="project" value="TreeGrafter"/>
</dbReference>
<dbReference type="EMBL" id="FMZZ01000021">
    <property type="protein sequence ID" value="SDD89385.1"/>
    <property type="molecule type" value="Genomic_DNA"/>
</dbReference>
<protein>
    <submittedName>
        <fullName evidence="3">Glucoamylase (Glucan-1,4-alpha-glucosidase), GH15 family</fullName>
    </submittedName>
</protein>
<dbReference type="Gene3D" id="1.50.10.10">
    <property type="match status" value="1"/>
</dbReference>
<name>A0A1G6YIC3_9PSEU</name>
<dbReference type="InterPro" id="IPR008928">
    <property type="entry name" value="6-hairpin_glycosidase_sf"/>
</dbReference>
<reference evidence="4" key="1">
    <citation type="submission" date="2016-10" db="EMBL/GenBank/DDBJ databases">
        <authorList>
            <person name="Varghese N."/>
            <person name="Submissions S."/>
        </authorList>
    </citation>
    <scope>NUCLEOTIDE SEQUENCE [LARGE SCALE GENOMIC DNA]</scope>
    <source>
        <strain evidence="4">IBRC-M 10403</strain>
    </source>
</reference>
<dbReference type="STRING" id="1271860.SAMN05216174_12176"/>
<dbReference type="GO" id="GO:0005975">
    <property type="term" value="P:carbohydrate metabolic process"/>
    <property type="evidence" value="ECO:0007669"/>
    <property type="project" value="InterPro"/>
</dbReference>
<dbReference type="Pfam" id="PF19291">
    <property type="entry name" value="TREH_N"/>
    <property type="match status" value="1"/>
</dbReference>
<dbReference type="InterPro" id="IPR045582">
    <property type="entry name" value="Trehalase-like_N"/>
</dbReference>
<evidence type="ECO:0000259" key="1">
    <source>
        <dbReference type="Pfam" id="PF00723"/>
    </source>
</evidence>
<dbReference type="Pfam" id="PF00723">
    <property type="entry name" value="Glyco_hydro_15"/>
    <property type="match status" value="1"/>
</dbReference>
<feature type="domain" description="Trehalase-like N-terminal" evidence="2">
    <location>
        <begin position="25"/>
        <end position="98"/>
    </location>
</feature>
<feature type="domain" description="GH15-like" evidence="1">
    <location>
        <begin position="237"/>
        <end position="600"/>
    </location>
</feature>
<accession>A0A1G6YIC3</accession>
<dbReference type="SUPFAM" id="SSF48208">
    <property type="entry name" value="Six-hairpin glycosidases"/>
    <property type="match status" value="1"/>
</dbReference>
<dbReference type="InterPro" id="IPR012341">
    <property type="entry name" value="6hp_glycosidase-like_sf"/>
</dbReference>
<evidence type="ECO:0000259" key="2">
    <source>
        <dbReference type="Pfam" id="PF19291"/>
    </source>
</evidence>
<evidence type="ECO:0000313" key="4">
    <source>
        <dbReference type="Proteomes" id="UP000199501"/>
    </source>
</evidence>
<dbReference type="PANTHER" id="PTHR31616">
    <property type="entry name" value="TREHALASE"/>
    <property type="match status" value="1"/>
</dbReference>
<gene>
    <name evidence="3" type="ORF">SAMN05216174_12176</name>
</gene>
<keyword evidence="4" id="KW-1185">Reference proteome</keyword>
<dbReference type="PANTHER" id="PTHR31616:SF0">
    <property type="entry name" value="GLUCAN 1,4-ALPHA-GLUCOSIDASE"/>
    <property type="match status" value="1"/>
</dbReference>
<evidence type="ECO:0000313" key="3">
    <source>
        <dbReference type="EMBL" id="SDD89385.1"/>
    </source>
</evidence>
<dbReference type="Proteomes" id="UP000199501">
    <property type="component" value="Unassembled WGS sequence"/>
</dbReference>
<dbReference type="InterPro" id="IPR011613">
    <property type="entry name" value="GH15-like"/>
</dbReference>